<evidence type="ECO:0000313" key="4">
    <source>
        <dbReference type="EMBL" id="HCA02684.1"/>
    </source>
</evidence>
<dbReference type="PANTHER" id="PTHR34580:SF3">
    <property type="entry name" value="PROTEIN PAFB"/>
    <property type="match status" value="1"/>
</dbReference>
<protein>
    <submittedName>
        <fullName evidence="4">Transcriptional regulator</fullName>
    </submittedName>
</protein>
<dbReference type="InterPro" id="IPR028349">
    <property type="entry name" value="PafC-like"/>
</dbReference>
<evidence type="ECO:0000256" key="1">
    <source>
        <dbReference type="ARBA" id="ARBA00023015"/>
    </source>
</evidence>
<dbReference type="PIRSF" id="PIRSF016838">
    <property type="entry name" value="PafC"/>
    <property type="match status" value="1"/>
</dbReference>
<dbReference type="CDD" id="cd00090">
    <property type="entry name" value="HTH_ARSR"/>
    <property type="match status" value="1"/>
</dbReference>
<keyword evidence="2" id="KW-0804">Transcription</keyword>
<dbReference type="PROSITE" id="PS52050">
    <property type="entry name" value="WYL"/>
    <property type="match status" value="1"/>
</dbReference>
<evidence type="ECO:0000259" key="3">
    <source>
        <dbReference type="PROSITE" id="PS51000"/>
    </source>
</evidence>
<dbReference type="Gene3D" id="1.10.10.10">
    <property type="entry name" value="Winged helix-like DNA-binding domain superfamily/Winged helix DNA-binding domain"/>
    <property type="match status" value="1"/>
</dbReference>
<dbReference type="InterPro" id="IPR057727">
    <property type="entry name" value="WCX_dom"/>
</dbReference>
<dbReference type="InterPro" id="IPR001034">
    <property type="entry name" value="DeoR_HTH"/>
</dbReference>
<dbReference type="PANTHER" id="PTHR34580">
    <property type="match status" value="1"/>
</dbReference>
<dbReference type="InterPro" id="IPR013196">
    <property type="entry name" value="HTH_11"/>
</dbReference>
<dbReference type="InterPro" id="IPR036390">
    <property type="entry name" value="WH_DNA-bd_sf"/>
</dbReference>
<dbReference type="Pfam" id="PF13280">
    <property type="entry name" value="WYL"/>
    <property type="match status" value="1"/>
</dbReference>
<dbReference type="Pfam" id="PF08279">
    <property type="entry name" value="HTH_11"/>
    <property type="match status" value="1"/>
</dbReference>
<dbReference type="EMBL" id="DOTR01000056">
    <property type="protein sequence ID" value="HCA02684.1"/>
    <property type="molecule type" value="Genomic_DNA"/>
</dbReference>
<dbReference type="SUPFAM" id="SSF46785">
    <property type="entry name" value="Winged helix' DNA-binding domain"/>
    <property type="match status" value="1"/>
</dbReference>
<keyword evidence="1" id="KW-0805">Transcription regulation</keyword>
<dbReference type="InterPro" id="IPR026881">
    <property type="entry name" value="WYL_dom"/>
</dbReference>
<dbReference type="AlphaFoldDB" id="A0A3D0KGU1"/>
<comment type="caution">
    <text evidence="4">The sequence shown here is derived from an EMBL/GenBank/DDBJ whole genome shotgun (WGS) entry which is preliminary data.</text>
</comment>
<name>A0A3D0KGU1_9GAMM</name>
<feature type="domain" description="HTH deoR-type" evidence="3">
    <location>
        <begin position="4"/>
        <end position="63"/>
    </location>
</feature>
<evidence type="ECO:0000256" key="2">
    <source>
        <dbReference type="ARBA" id="ARBA00023163"/>
    </source>
</evidence>
<sequence>MANPTTRVLAVLELLQAHGQLGGAELAERLGVDRRTIRRYMTLLEDMGVPIMTEQGRYGGYRLVAGFKLPPMMFTDEETLAISLGLLAAHQLGLTEAAPAIASAQAKLERVMPANLKSRMRGVSDTTRVILPRGAPSLDNRALETLTKATESMRTVGLIYHSPQQGPIARRIDPYGLVFQLGRWYVAGLCHLRGAMRSFRLDRISNVQLQCDTFIRPANFDAADFLSDSLSSWSQPYEVSLILHTDLPTANAVFGFQALCASHLEQVEGGLLINTQTDSFEWLASWLAQLPFRFTILQPTALKDALRERANDLLASCGHSVSDAS</sequence>
<organism evidence="4">
    <name type="scientific">Halomonas campaniensis</name>
    <dbReference type="NCBI Taxonomy" id="213554"/>
    <lineage>
        <taxon>Bacteria</taxon>
        <taxon>Pseudomonadati</taxon>
        <taxon>Pseudomonadota</taxon>
        <taxon>Gammaproteobacteria</taxon>
        <taxon>Oceanospirillales</taxon>
        <taxon>Halomonadaceae</taxon>
        <taxon>Halomonas</taxon>
    </lineage>
</organism>
<proteinExistence type="predicted"/>
<accession>A0A3D0KGU1</accession>
<dbReference type="GO" id="GO:0003700">
    <property type="term" value="F:DNA-binding transcription factor activity"/>
    <property type="evidence" value="ECO:0007669"/>
    <property type="project" value="InterPro"/>
</dbReference>
<reference evidence="4" key="1">
    <citation type="journal article" date="2018" name="Nat. Biotechnol.">
        <title>A standardized bacterial taxonomy based on genome phylogeny substantially revises the tree of life.</title>
        <authorList>
            <person name="Parks D.H."/>
            <person name="Chuvochina M."/>
            <person name="Waite D.W."/>
            <person name="Rinke C."/>
            <person name="Skarshewski A."/>
            <person name="Chaumeil P.A."/>
            <person name="Hugenholtz P."/>
        </authorList>
    </citation>
    <scope>NUCLEOTIDE SEQUENCE [LARGE SCALE GENOMIC DNA]</scope>
    <source>
        <strain evidence="4">UBA11284</strain>
    </source>
</reference>
<dbReference type="PROSITE" id="PS51000">
    <property type="entry name" value="HTH_DEOR_2"/>
    <property type="match status" value="1"/>
</dbReference>
<dbReference type="InterPro" id="IPR011991">
    <property type="entry name" value="ArsR-like_HTH"/>
</dbReference>
<dbReference type="Pfam" id="PF25583">
    <property type="entry name" value="WCX"/>
    <property type="match status" value="1"/>
</dbReference>
<dbReference type="InterPro" id="IPR036388">
    <property type="entry name" value="WH-like_DNA-bd_sf"/>
</dbReference>
<dbReference type="InterPro" id="IPR051534">
    <property type="entry name" value="CBASS_pafABC_assoc_protein"/>
</dbReference>
<gene>
    <name evidence="4" type="ORF">DEO68_10990</name>
</gene>